<sequence length="144" mass="17052">MWMQDMLYLRQYGKDLSLIEHDPKIDLVKDTGLTADTKDIKTWLWVAYGMSTVKNIYKHPNFRPRVGCNCVDDIHRILSMAREVDFDKVKEQWYYLLGETYGTEKADEVKDSSYWKGKFTPIISLGLKFVFMYFSAKSILSWQR</sequence>
<proteinExistence type="predicted"/>
<name>A0A9X0A6H1_9CNID</name>
<dbReference type="AlphaFoldDB" id="A0A9X0A6H1"/>
<dbReference type="Proteomes" id="UP001163046">
    <property type="component" value="Unassembled WGS sequence"/>
</dbReference>
<protein>
    <submittedName>
        <fullName evidence="1">Uncharacterized protein</fullName>
    </submittedName>
</protein>
<evidence type="ECO:0000313" key="1">
    <source>
        <dbReference type="EMBL" id="KAJ7394013.1"/>
    </source>
</evidence>
<gene>
    <name evidence="1" type="ORF">OS493_003685</name>
</gene>
<accession>A0A9X0A6H1</accession>
<reference evidence="1" key="1">
    <citation type="submission" date="2023-01" db="EMBL/GenBank/DDBJ databases">
        <title>Genome assembly of the deep-sea coral Lophelia pertusa.</title>
        <authorList>
            <person name="Herrera S."/>
            <person name="Cordes E."/>
        </authorList>
    </citation>
    <scope>NUCLEOTIDE SEQUENCE</scope>
    <source>
        <strain evidence="1">USNM1676648</strain>
        <tissue evidence="1">Polyp</tissue>
    </source>
</reference>
<comment type="caution">
    <text evidence="1">The sequence shown here is derived from an EMBL/GenBank/DDBJ whole genome shotgun (WGS) entry which is preliminary data.</text>
</comment>
<organism evidence="1 2">
    <name type="scientific">Desmophyllum pertusum</name>
    <dbReference type="NCBI Taxonomy" id="174260"/>
    <lineage>
        <taxon>Eukaryota</taxon>
        <taxon>Metazoa</taxon>
        <taxon>Cnidaria</taxon>
        <taxon>Anthozoa</taxon>
        <taxon>Hexacorallia</taxon>
        <taxon>Scleractinia</taxon>
        <taxon>Caryophylliina</taxon>
        <taxon>Caryophylliidae</taxon>
        <taxon>Desmophyllum</taxon>
    </lineage>
</organism>
<keyword evidence="2" id="KW-1185">Reference proteome</keyword>
<evidence type="ECO:0000313" key="2">
    <source>
        <dbReference type="Proteomes" id="UP001163046"/>
    </source>
</evidence>
<dbReference type="EMBL" id="MU825397">
    <property type="protein sequence ID" value="KAJ7394013.1"/>
    <property type="molecule type" value="Genomic_DNA"/>
</dbReference>